<accession>A0A0R2NZ79</accession>
<protein>
    <submittedName>
        <fullName evidence="5">Alpha-glucosidase</fullName>
    </submittedName>
</protein>
<dbReference type="Gene3D" id="2.60.40.1180">
    <property type="entry name" value="Golgi alpha-mannosidase II"/>
    <property type="match status" value="1"/>
</dbReference>
<feature type="domain" description="Glycoside hydrolase family 31 TIM barrel" evidence="3">
    <location>
        <begin position="181"/>
        <end position="483"/>
    </location>
</feature>
<dbReference type="GO" id="GO:0090599">
    <property type="term" value="F:alpha-glucosidase activity"/>
    <property type="evidence" value="ECO:0007669"/>
    <property type="project" value="TreeGrafter"/>
</dbReference>
<dbReference type="SUPFAM" id="SSF51011">
    <property type="entry name" value="Glycosyl hydrolase domain"/>
    <property type="match status" value="1"/>
</dbReference>
<dbReference type="GO" id="GO:0005975">
    <property type="term" value="P:carbohydrate metabolic process"/>
    <property type="evidence" value="ECO:0007669"/>
    <property type="project" value="InterPro"/>
</dbReference>
<evidence type="ECO:0000259" key="4">
    <source>
        <dbReference type="Pfam" id="PF21365"/>
    </source>
</evidence>
<keyword evidence="2" id="KW-0378">Hydrolase</keyword>
<dbReference type="GO" id="GO:0006491">
    <property type="term" value="P:N-glycan processing"/>
    <property type="evidence" value="ECO:0007669"/>
    <property type="project" value="TreeGrafter"/>
</dbReference>
<dbReference type="Pfam" id="PF21365">
    <property type="entry name" value="Glyco_hydro_31_3rd"/>
    <property type="match status" value="1"/>
</dbReference>
<dbReference type="AlphaFoldDB" id="A0A0R2NZ79"/>
<dbReference type="PANTHER" id="PTHR22762:SF89">
    <property type="entry name" value="ALPHA-XYLOSIDASE"/>
    <property type="match status" value="1"/>
</dbReference>
<comment type="caution">
    <text evidence="5">The sequence shown here is derived from an EMBL/GenBank/DDBJ whole genome shotgun (WGS) entry which is preliminary data.</text>
</comment>
<dbReference type="PANTHER" id="PTHR22762">
    <property type="entry name" value="ALPHA-GLUCOSIDASE"/>
    <property type="match status" value="1"/>
</dbReference>
<dbReference type="InterPro" id="IPR013780">
    <property type="entry name" value="Glyco_hydro_b"/>
</dbReference>
<evidence type="ECO:0000259" key="3">
    <source>
        <dbReference type="Pfam" id="PF01055"/>
    </source>
</evidence>
<dbReference type="InterPro" id="IPR048395">
    <property type="entry name" value="Glyco_hydro_31_C"/>
</dbReference>
<reference evidence="5 6" key="1">
    <citation type="journal article" date="2015" name="Genome Announc.">
        <title>Expanding the biotechnology potential of lactobacilli through comparative genomics of 213 strains and associated genera.</title>
        <authorList>
            <person name="Sun Z."/>
            <person name="Harris H.M."/>
            <person name="McCann A."/>
            <person name="Guo C."/>
            <person name="Argimon S."/>
            <person name="Zhang W."/>
            <person name="Yang X."/>
            <person name="Jeffery I.B."/>
            <person name="Cooney J.C."/>
            <person name="Kagawa T.F."/>
            <person name="Liu W."/>
            <person name="Song Y."/>
            <person name="Salvetti E."/>
            <person name="Wrobel A."/>
            <person name="Rasinkangas P."/>
            <person name="Parkhill J."/>
            <person name="Rea M.C."/>
            <person name="O'Sullivan O."/>
            <person name="Ritari J."/>
            <person name="Douillard F.P."/>
            <person name="Paul Ross R."/>
            <person name="Yang R."/>
            <person name="Briner A.E."/>
            <person name="Felis G.E."/>
            <person name="de Vos W.M."/>
            <person name="Barrangou R."/>
            <person name="Klaenhammer T.R."/>
            <person name="Caufield P.W."/>
            <person name="Cui Y."/>
            <person name="Zhang H."/>
            <person name="O'Toole P.W."/>
        </authorList>
    </citation>
    <scope>NUCLEOTIDE SEQUENCE [LARGE SCALE GENOMIC DNA]</scope>
    <source>
        <strain evidence="5 6">DSM 21115</strain>
    </source>
</reference>
<keyword evidence="6" id="KW-1185">Reference proteome</keyword>
<dbReference type="Proteomes" id="UP000050920">
    <property type="component" value="Unassembled WGS sequence"/>
</dbReference>
<dbReference type="InterPro" id="IPR000322">
    <property type="entry name" value="Glyco_hydro_31_TIM"/>
</dbReference>
<evidence type="ECO:0000256" key="1">
    <source>
        <dbReference type="ARBA" id="ARBA00007806"/>
    </source>
</evidence>
<dbReference type="SUPFAM" id="SSF51445">
    <property type="entry name" value="(Trans)glycosidases"/>
    <property type="match status" value="1"/>
</dbReference>
<dbReference type="CDD" id="cd06595">
    <property type="entry name" value="GH31_u1"/>
    <property type="match status" value="1"/>
</dbReference>
<comment type="similarity">
    <text evidence="1 2">Belongs to the glycosyl hydrolase 31 family.</text>
</comment>
<proteinExistence type="inferred from homology"/>
<keyword evidence="2" id="KW-0326">Glycosidase</keyword>
<organism evidence="5 6">
    <name type="scientific">Lactiplantibacillus fabifermentans DSM 21115</name>
    <dbReference type="NCBI Taxonomy" id="1413187"/>
    <lineage>
        <taxon>Bacteria</taxon>
        <taxon>Bacillati</taxon>
        <taxon>Bacillota</taxon>
        <taxon>Bacilli</taxon>
        <taxon>Lactobacillales</taxon>
        <taxon>Lactobacillaceae</taxon>
        <taxon>Lactiplantibacillus</taxon>
    </lineage>
</organism>
<dbReference type="InterPro" id="IPR017853">
    <property type="entry name" value="GH"/>
</dbReference>
<evidence type="ECO:0000313" key="5">
    <source>
        <dbReference type="EMBL" id="KRO28755.1"/>
    </source>
</evidence>
<evidence type="ECO:0000256" key="2">
    <source>
        <dbReference type="RuleBase" id="RU361185"/>
    </source>
</evidence>
<feature type="domain" description="Glycosyl hydrolase family 31 C-terminal" evidence="4">
    <location>
        <begin position="492"/>
        <end position="583"/>
    </location>
</feature>
<dbReference type="EMBL" id="AYGX02000032">
    <property type="protein sequence ID" value="KRO28755.1"/>
    <property type="molecule type" value="Genomic_DNA"/>
</dbReference>
<dbReference type="Gene3D" id="3.20.20.80">
    <property type="entry name" value="Glycosidases"/>
    <property type="match status" value="1"/>
</dbReference>
<dbReference type="Pfam" id="PF01055">
    <property type="entry name" value="Glyco_hydro_31_2nd"/>
    <property type="match status" value="1"/>
</dbReference>
<gene>
    <name evidence="5" type="ORF">DY78_GL001935</name>
</gene>
<evidence type="ECO:0000313" key="6">
    <source>
        <dbReference type="Proteomes" id="UP000050920"/>
    </source>
</evidence>
<name>A0A0R2NZ79_9LACO</name>
<sequence length="742" mass="84191">MTTNQIEVGRLRLTVLTSKLIRIEYITSGMFENGTTQIVQHRDFEVPPYTVLHDHATHVLEVITTGFHLYYDGGDPQAGNLYIDAAHNYGTYDSRWYCGTPVGKNLGGTVRTLDKVDGTVELPAGLMSKNGISVLDDSASARLLDDALLPRQNQELDLYYFAYGRDYRATLQAYYQLTGYPPLIPRYALGNWWSRYYPYRQNEYLALMHRFDDARVPIAVAVLDMDWHRTEIPARYGSGWTGYSWNAEYFPNPGKLLQQLHDQGRHVTLNVHPAAGIRPHEQCYLAVAAALKLTDDQPALFNLQNAAFKHAYFKLVHHPLEAQGVDFWWLDWQQGRSQGSQGIDPLWLLNVAHYEDNAQEHHGQGLILSRYAGPGSHRYPVGFSGDTIASWASLQFQPYFTATATNIGYTWWSHDIGGHMHGTYDGELALRWLQLGVFSPILRLHSSRNPFMSKEPWRYAAEYATPMIKFLQLRHQLLPYLATANVQTHVAGQALIEPMYYGHPDADWAYRVPHEYQFGPAMIVAAATTPRDATTQLTTVPVWLPAGEWYDWSTGLRYHGDRYFTAYRDLNQYPVFVAAGSIVPLNPDYMQPVMTLPTTLHLKIFVGATGHYQLIETSGTRQATTDFWWDDADYHLTVTVTDPHQLLPSNRQYTCELVGATSAAPVWQAGRASFDDLVLNDVAAQNRAQLQQRLQFAKLPFDLKQTIWHAYQAAADESSWLAYVTTLKDSAVQGMLTELVVR</sequence>